<organism evidence="1">
    <name type="scientific">Cuerna arida</name>
    <dbReference type="NCBI Taxonomy" id="1464854"/>
    <lineage>
        <taxon>Eukaryota</taxon>
        <taxon>Metazoa</taxon>
        <taxon>Ecdysozoa</taxon>
        <taxon>Arthropoda</taxon>
        <taxon>Hexapoda</taxon>
        <taxon>Insecta</taxon>
        <taxon>Pterygota</taxon>
        <taxon>Neoptera</taxon>
        <taxon>Paraneoptera</taxon>
        <taxon>Hemiptera</taxon>
        <taxon>Auchenorrhyncha</taxon>
        <taxon>Membracoidea</taxon>
        <taxon>Cicadellidae</taxon>
        <taxon>Cicadellinae</taxon>
        <taxon>Proconiini</taxon>
        <taxon>Cuerna</taxon>
    </lineage>
</organism>
<reference evidence="1" key="1">
    <citation type="submission" date="2015-11" db="EMBL/GenBank/DDBJ databases">
        <title>De novo transcriptome assembly of four potential Pierce s Disease insect vectors from Arizona vineyards.</title>
        <authorList>
            <person name="Tassone E.E."/>
        </authorList>
    </citation>
    <scope>NUCLEOTIDE SEQUENCE</scope>
</reference>
<gene>
    <name evidence="1" type="ORF">g.2084</name>
</gene>
<proteinExistence type="predicted"/>
<feature type="non-terminal residue" evidence="1">
    <location>
        <position position="1"/>
    </location>
</feature>
<name>A0A1B6EPM4_9HEMI</name>
<protein>
    <submittedName>
        <fullName evidence="1">Uncharacterized protein</fullName>
    </submittedName>
</protein>
<feature type="non-terminal residue" evidence="1">
    <location>
        <position position="136"/>
    </location>
</feature>
<sequence length="136" mass="16059">KPCKKVLSNQMGGKSWITLGLKVSAERKRQLHMESKWNKTPSFVDYFKRYRKLFKKMTALSKKMINDKHIKKASDKTKATWEVVRKELGQNKKENEIPYQLDSNSPFNYQLLKTLANNFNNYFLDTNKVIKEAHDT</sequence>
<dbReference type="EMBL" id="GECZ01029891">
    <property type="protein sequence ID" value="JAS39878.1"/>
    <property type="molecule type" value="Transcribed_RNA"/>
</dbReference>
<dbReference type="AlphaFoldDB" id="A0A1B6EPM4"/>
<evidence type="ECO:0000313" key="1">
    <source>
        <dbReference type="EMBL" id="JAS39878.1"/>
    </source>
</evidence>
<accession>A0A1B6EPM4</accession>